<dbReference type="InterPro" id="IPR025558">
    <property type="entry name" value="DUF4283"/>
</dbReference>
<evidence type="ECO:0000313" key="6">
    <source>
        <dbReference type="Proteomes" id="UP000288805"/>
    </source>
</evidence>
<reference evidence="5 6" key="1">
    <citation type="journal article" date="2018" name="PLoS Genet.">
        <title>Population sequencing reveals clonal diversity and ancestral inbreeding in the grapevine cultivar Chardonnay.</title>
        <authorList>
            <person name="Roach M.J."/>
            <person name="Johnson D.L."/>
            <person name="Bohlmann J."/>
            <person name="van Vuuren H.J."/>
            <person name="Jones S.J."/>
            <person name="Pretorius I.S."/>
            <person name="Schmidt S.A."/>
            <person name="Borneman A.R."/>
        </authorList>
    </citation>
    <scope>NUCLEOTIDE SEQUENCE [LARGE SCALE GENOMIC DNA]</scope>
    <source>
        <strain evidence="6">cv. Chardonnay</strain>
        <tissue evidence="5">Leaf</tissue>
    </source>
</reference>
<organism evidence="5 6">
    <name type="scientific">Vitis vinifera</name>
    <name type="common">Grape</name>
    <dbReference type="NCBI Taxonomy" id="29760"/>
    <lineage>
        <taxon>Eukaryota</taxon>
        <taxon>Viridiplantae</taxon>
        <taxon>Streptophyta</taxon>
        <taxon>Embryophyta</taxon>
        <taxon>Tracheophyta</taxon>
        <taxon>Spermatophyta</taxon>
        <taxon>Magnoliopsida</taxon>
        <taxon>eudicotyledons</taxon>
        <taxon>Gunneridae</taxon>
        <taxon>Pentapetalae</taxon>
        <taxon>rosids</taxon>
        <taxon>Vitales</taxon>
        <taxon>Vitaceae</taxon>
        <taxon>Viteae</taxon>
        <taxon>Vitis</taxon>
    </lineage>
</organism>
<dbReference type="PANTHER" id="PTHR10807:SF8">
    <property type="entry name" value="PHOSPHATIDYLINOSITOL-3-PHOSPHATE PHOSPHATASE"/>
    <property type="match status" value="1"/>
</dbReference>
<evidence type="ECO:0000256" key="3">
    <source>
        <dbReference type="SAM" id="MobiDB-lite"/>
    </source>
</evidence>
<gene>
    <name evidence="5" type="primary">MTM1_3</name>
    <name evidence="5" type="ORF">CK203_058088</name>
</gene>
<feature type="binding site" evidence="2">
    <location>
        <begin position="121"/>
        <end position="122"/>
    </location>
    <ligand>
        <name>substrate</name>
    </ligand>
</feature>
<dbReference type="CDD" id="cd14507">
    <property type="entry name" value="PTP-MTM-like"/>
    <property type="match status" value="1"/>
</dbReference>
<dbReference type="PROSITE" id="PS51339">
    <property type="entry name" value="PPASE_MYOTUBULARIN"/>
    <property type="match status" value="1"/>
</dbReference>
<name>A0A438GGS9_VITVI</name>
<dbReference type="SUPFAM" id="SSF56672">
    <property type="entry name" value="DNA/RNA polymerases"/>
    <property type="match status" value="1"/>
</dbReference>
<feature type="region of interest" description="Disordered" evidence="3">
    <location>
        <begin position="271"/>
        <end position="300"/>
    </location>
</feature>
<dbReference type="Proteomes" id="UP000288805">
    <property type="component" value="Unassembled WGS sequence"/>
</dbReference>
<feature type="active site" description="Phosphocysteine intermediate" evidence="1">
    <location>
        <position position="207"/>
    </location>
</feature>
<dbReference type="InterPro" id="IPR016130">
    <property type="entry name" value="Tyr_Pase_AS"/>
</dbReference>
<dbReference type="PROSITE" id="PS00383">
    <property type="entry name" value="TYR_PHOSPHATASE_1"/>
    <property type="match status" value="1"/>
</dbReference>
<feature type="compositionally biased region" description="Polar residues" evidence="3">
    <location>
        <begin position="290"/>
        <end position="300"/>
    </location>
</feature>
<dbReference type="SUPFAM" id="SSF52799">
    <property type="entry name" value="(Phosphotyrosine protein) phosphatases II"/>
    <property type="match status" value="1"/>
</dbReference>
<feature type="compositionally biased region" description="Low complexity" evidence="3">
    <location>
        <begin position="271"/>
        <end position="289"/>
    </location>
</feature>
<comment type="caution">
    <text evidence="5">The sequence shown here is derived from an EMBL/GenBank/DDBJ whole genome shotgun (WGS) entry which is preliminary data.</text>
</comment>
<dbReference type="GO" id="GO:0016787">
    <property type="term" value="F:hydrolase activity"/>
    <property type="evidence" value="ECO:0007669"/>
    <property type="project" value="UniProtKB-ARBA"/>
</dbReference>
<feature type="binding site" evidence="2">
    <location>
        <begin position="207"/>
        <end position="213"/>
    </location>
    <ligand>
        <name>substrate</name>
    </ligand>
</feature>
<evidence type="ECO:0000256" key="1">
    <source>
        <dbReference type="PIRSR" id="PIRSR630564-1"/>
    </source>
</evidence>
<protein>
    <submittedName>
        <fullName evidence="5">Phosphatidylinositol-3-phosphatase myotubularin-1</fullName>
    </submittedName>
</protein>
<accession>A0A438GGS9</accession>
<dbReference type="InterPro" id="IPR030564">
    <property type="entry name" value="Myotubularin"/>
</dbReference>
<evidence type="ECO:0000313" key="5">
    <source>
        <dbReference type="EMBL" id="RVW71402.1"/>
    </source>
</evidence>
<dbReference type="InterPro" id="IPR043502">
    <property type="entry name" value="DNA/RNA_pol_sf"/>
</dbReference>
<dbReference type="InterPro" id="IPR010569">
    <property type="entry name" value="Myotubularin-like_Pase_dom"/>
</dbReference>
<dbReference type="Pfam" id="PF14111">
    <property type="entry name" value="DUF4283"/>
    <property type="match status" value="1"/>
</dbReference>
<dbReference type="PANTHER" id="PTHR10807">
    <property type="entry name" value="MYOTUBULARIN-RELATED"/>
    <property type="match status" value="1"/>
</dbReference>
<dbReference type="Pfam" id="PF06602">
    <property type="entry name" value="Myotub-related"/>
    <property type="match status" value="1"/>
</dbReference>
<feature type="domain" description="Myotubularin phosphatase" evidence="4">
    <location>
        <begin position="1"/>
        <end position="433"/>
    </location>
</feature>
<evidence type="ECO:0000256" key="2">
    <source>
        <dbReference type="PIRSR" id="PIRSR630564-2"/>
    </source>
</evidence>
<evidence type="ECO:0000259" key="4">
    <source>
        <dbReference type="PROSITE" id="PS51339"/>
    </source>
</evidence>
<proteinExistence type="predicted"/>
<sequence length="1324" mass="148005">MYLITLRVVDASDEEILQASSFRAKCRLPVVSWCHPVTGAVLARSSQPLVGLMMNMRSNTDEKIVAALCTQLAGARETRRKLYIADARPRKNALANGAMGGGSESSSHYFQSEIVFFGIDNIHAMRESFARLRDYLDTYGTASSDGMSSFLRHGGWSWGGGNLSSMSASVSTLGDSGWLIHVQSVLAGSAWIAARVELESASVLVHCSDGWDRTTQLVSLANLMLDPYYRTFKGFQALVEKDWLAFGHPFSDRMGMPTVSGSVNMPFELSRQPSSGSFSSSPMRQPSGSLASQAPPSHAQTSNNYSPIFLQWVDCVSQLLRMYPFAFEFSSAFLVDFLDCVLSCRFGNFLCNRVFEDLAHSATSPALALGWIMQQKVFVLGWPKQHNTCEVTIFDIESDFEKMGRESEQEKKGRPQATLVERKRGISSWVRLGPTSLGIFLESLNQCIKEVKAGRWKGDGRKMGDLTPCIFIPKGRGERGGWFTMAEMLRSIGVVIGRRERKQEEMLPLKLILEKSYAEVVKMLRSRARGEDLEKLGILMAKAWGLKGKLGMAKMEKGKVLLEFESLVKAKRVLNSGKRSFGGIHLHLESWSLKTGCLVEGEKRSAAWVKIVGLPVFLWDPIILRRVGEECGGFLVVDSQTEKMEELQWAHILIRPSLRKASFDSRGKTNNLRDEVGGDVNARVGPCMVEEEGDARLKWAGEEENNTTIGIDDLDGESSPGPSQLPLVDRAQNVMAHSPAWSGLRNCGNSKSEFIKLWVTEGMRKQLVEEQQTVERSKTDQALVEEALSRTPMMGEYYNFSGVVSEAVQGEIPLRMVTAFGITEGVTTACWDLIEANNGSNKERRVELCSVQSEFRNVEDGFVWIFTGVYGPFTREERECLWEVLGVIRGIWEDPWCLGEEQDVREGVANAFHQLLSESSEWKADIKGLQLDHLSLQEAESLELPFSEEEVRFALMEMNGNKASGPDGFTVAFWQSCWDFVKEKVMEMLKEFYEQSSFIKSLNTTFLVLIPKKGGVEDLRDFRPISLLGGWYKLLAKVLAKRIKKVIGKVVSLDQNAFVMGRQILDASLIANKRCISTTKFSVLVNGVPTGFFSSSKGLRQGDPLSSYIFVMGMEVLSVLIKRVVDGGFLSSLRINLAKSEILPVGEVEEVEELAVELGCSSKKTRKIIRDFLWGGGNLERKAHLVKWEVVCADKEKGGLGIRKLALLNKALLGRWIWRFAFEKENLWKKVILVKYGQEGLGWRTNEANGTFGVGVWKEILKETNWCWENIEFTVGNGTKIRFWTDHWCGLAALSQSFPQLYALVVHRNATVDEVWDPNFGQGG</sequence>
<dbReference type="InterPro" id="IPR029021">
    <property type="entry name" value="Prot-tyrosine_phosphatase-like"/>
</dbReference>
<dbReference type="EMBL" id="QGNW01000438">
    <property type="protein sequence ID" value="RVW71402.1"/>
    <property type="molecule type" value="Genomic_DNA"/>
</dbReference>